<dbReference type="InterPro" id="IPR014729">
    <property type="entry name" value="Rossmann-like_a/b/a_fold"/>
</dbReference>
<keyword evidence="4 9" id="KW-0547">Nucleotide-binding</keyword>
<comment type="subunit">
    <text evidence="9">Homohexamer.</text>
</comment>
<evidence type="ECO:0000259" key="10">
    <source>
        <dbReference type="Pfam" id="PF01467"/>
    </source>
</evidence>
<evidence type="ECO:0000256" key="5">
    <source>
        <dbReference type="ARBA" id="ARBA00022840"/>
    </source>
</evidence>
<feature type="binding site" evidence="9">
    <location>
        <position position="76"/>
    </location>
    <ligand>
        <name>substrate</name>
    </ligand>
</feature>
<dbReference type="GO" id="GO:0015937">
    <property type="term" value="P:coenzyme A biosynthetic process"/>
    <property type="evidence" value="ECO:0007669"/>
    <property type="project" value="UniProtKB-UniRule"/>
</dbReference>
<dbReference type="AlphaFoldDB" id="A0A0I9WMV1"/>
<protein>
    <recommendedName>
        <fullName evidence="9">Phosphopantetheine adenylyltransferase</fullName>
        <ecNumber evidence="9">2.7.7.3</ecNumber>
    </recommendedName>
    <alternativeName>
        <fullName evidence="9">Dephospho-CoA pyrophosphorylase</fullName>
    </alternativeName>
    <alternativeName>
        <fullName evidence="9">Pantetheine-phosphate adenylyltransferase</fullName>
        <shortName evidence="9">PPAT</shortName>
    </alternativeName>
</protein>
<dbReference type="PANTHER" id="PTHR21342">
    <property type="entry name" value="PHOSPHOPANTETHEINE ADENYLYLTRANSFERASE"/>
    <property type="match status" value="1"/>
</dbReference>
<evidence type="ECO:0000256" key="8">
    <source>
        <dbReference type="ARBA" id="ARBA00029346"/>
    </source>
</evidence>
<dbReference type="Pfam" id="PF01467">
    <property type="entry name" value="CTP_transf_like"/>
    <property type="match status" value="1"/>
</dbReference>
<dbReference type="Proteomes" id="UP000196074">
    <property type="component" value="Unassembled WGS sequence"/>
</dbReference>
<evidence type="ECO:0000256" key="1">
    <source>
        <dbReference type="ARBA" id="ARBA00022490"/>
    </source>
</evidence>
<dbReference type="GO" id="GO:0004595">
    <property type="term" value="F:pantetheine-phosphate adenylyltransferase activity"/>
    <property type="evidence" value="ECO:0007669"/>
    <property type="project" value="UniProtKB-UniRule"/>
</dbReference>
<feature type="binding site" evidence="9">
    <location>
        <position position="11"/>
    </location>
    <ligand>
        <name>substrate</name>
    </ligand>
</feature>
<feature type="binding site" evidence="9">
    <location>
        <position position="101"/>
    </location>
    <ligand>
        <name>ATP</name>
        <dbReference type="ChEBI" id="CHEBI:30616"/>
    </ligand>
</feature>
<proteinExistence type="inferred from homology"/>
<accession>A0A0I9WMV1</accession>
<dbReference type="NCBIfam" id="TIGR00125">
    <property type="entry name" value="cyt_tran_rel"/>
    <property type="match status" value="1"/>
</dbReference>
<dbReference type="GO" id="GO:0005737">
    <property type="term" value="C:cytoplasm"/>
    <property type="evidence" value="ECO:0007669"/>
    <property type="project" value="UniProtKB-SubCell"/>
</dbReference>
<evidence type="ECO:0000313" key="11">
    <source>
        <dbReference type="EMBL" id="OUQ11824.1"/>
    </source>
</evidence>
<comment type="subcellular location">
    <subcellularLocation>
        <location evidence="9">Cytoplasm</location>
    </subcellularLocation>
</comment>
<organism evidence="11 12">
    <name type="scientific">Enterococcus cecorum</name>
    <dbReference type="NCBI Taxonomy" id="44008"/>
    <lineage>
        <taxon>Bacteria</taxon>
        <taxon>Bacillati</taxon>
        <taxon>Bacillota</taxon>
        <taxon>Bacilli</taxon>
        <taxon>Lactobacillales</taxon>
        <taxon>Enterococcaceae</taxon>
        <taxon>Enterococcus</taxon>
    </lineage>
</organism>
<dbReference type="Gene3D" id="3.40.50.620">
    <property type="entry name" value="HUPs"/>
    <property type="match status" value="1"/>
</dbReference>
<dbReference type="UniPathway" id="UPA00241">
    <property type="reaction ID" value="UER00355"/>
</dbReference>
<comment type="caution">
    <text evidence="11">The sequence shown here is derived from an EMBL/GenBank/DDBJ whole genome shotgun (WGS) entry which is preliminary data.</text>
</comment>
<keyword evidence="7 9" id="KW-0173">Coenzyme A biosynthesis</keyword>
<keyword evidence="2 9" id="KW-0808">Transferase</keyword>
<evidence type="ECO:0000256" key="9">
    <source>
        <dbReference type="HAMAP-Rule" id="MF_00151"/>
    </source>
</evidence>
<sequence>MTKKIALFPGSFDPLTLGHLDTIERASHLFDEVIVGIFTNTSKQSFFTIEEKVDLIREACAYLPNVRVIAKQADLTVNIAQELGAKYLVRGIRNMKDYEYEHEIMEMNYHLDDTIETVFFLAKSKYTHISSSLIKEVVYFGGDVSDYLPKNIDEAIRRKQNES</sequence>
<dbReference type="GO" id="GO:0005524">
    <property type="term" value="F:ATP binding"/>
    <property type="evidence" value="ECO:0007669"/>
    <property type="project" value="UniProtKB-KW"/>
</dbReference>
<evidence type="ECO:0000256" key="7">
    <source>
        <dbReference type="ARBA" id="ARBA00022993"/>
    </source>
</evidence>
<feature type="binding site" evidence="9">
    <location>
        <begin position="11"/>
        <end position="12"/>
    </location>
    <ligand>
        <name>ATP</name>
        <dbReference type="ChEBI" id="CHEBI:30616"/>
    </ligand>
</feature>
<dbReference type="HAMAP" id="MF_00151">
    <property type="entry name" value="PPAT_bact"/>
    <property type="match status" value="1"/>
</dbReference>
<dbReference type="InterPro" id="IPR001980">
    <property type="entry name" value="PPAT"/>
</dbReference>
<dbReference type="GeneID" id="60871623"/>
<evidence type="ECO:0000256" key="4">
    <source>
        <dbReference type="ARBA" id="ARBA00022741"/>
    </source>
</evidence>
<comment type="function">
    <text evidence="9">Reversibly transfers an adenylyl group from ATP to 4'-phosphopantetheine, yielding dephospho-CoA (dPCoA) and pyrophosphate.</text>
</comment>
<evidence type="ECO:0000256" key="2">
    <source>
        <dbReference type="ARBA" id="ARBA00022679"/>
    </source>
</evidence>
<feature type="binding site" evidence="9">
    <location>
        <position position="43"/>
    </location>
    <ligand>
        <name>substrate</name>
    </ligand>
</feature>
<evidence type="ECO:0000313" key="12">
    <source>
        <dbReference type="Proteomes" id="UP000196074"/>
    </source>
</evidence>
<dbReference type="SUPFAM" id="SSF52374">
    <property type="entry name" value="Nucleotidylyl transferase"/>
    <property type="match status" value="1"/>
</dbReference>
<reference evidence="12" key="1">
    <citation type="submission" date="2017-04" db="EMBL/GenBank/DDBJ databases">
        <title>Function of individual gut microbiota members based on whole genome sequencing of pure cultures obtained from chicken caecum.</title>
        <authorList>
            <person name="Medvecky M."/>
            <person name="Cejkova D."/>
            <person name="Polansky O."/>
            <person name="Karasova D."/>
            <person name="Kubasova T."/>
            <person name="Cizek A."/>
            <person name="Rychlik I."/>
        </authorList>
    </citation>
    <scope>NUCLEOTIDE SEQUENCE [LARGE SCALE GENOMIC DNA]</scope>
    <source>
        <strain evidence="12">An144</strain>
    </source>
</reference>
<evidence type="ECO:0000256" key="6">
    <source>
        <dbReference type="ARBA" id="ARBA00022842"/>
    </source>
</evidence>
<gene>
    <name evidence="9" type="primary">coaD</name>
    <name evidence="11" type="ORF">B5E88_00355</name>
</gene>
<feature type="binding site" evidence="9">
    <location>
        <position position="19"/>
    </location>
    <ligand>
        <name>ATP</name>
        <dbReference type="ChEBI" id="CHEBI:30616"/>
    </ligand>
</feature>
<keyword evidence="6 9" id="KW-0460">Magnesium</keyword>
<name>A0A0I9WMV1_9ENTE</name>
<keyword evidence="1 9" id="KW-0963">Cytoplasm</keyword>
<dbReference type="EC" id="2.7.7.3" evidence="9"/>
<dbReference type="PANTHER" id="PTHR21342:SF1">
    <property type="entry name" value="PHOSPHOPANTETHEINE ADENYLYLTRANSFERASE"/>
    <property type="match status" value="1"/>
</dbReference>
<evidence type="ECO:0000256" key="3">
    <source>
        <dbReference type="ARBA" id="ARBA00022695"/>
    </source>
</evidence>
<feature type="site" description="Transition state stabilizer" evidence="9">
    <location>
        <position position="19"/>
    </location>
</feature>
<feature type="domain" description="Cytidyltransferase-like" evidence="10">
    <location>
        <begin position="7"/>
        <end position="136"/>
    </location>
</feature>
<feature type="binding site" evidence="9">
    <location>
        <begin position="126"/>
        <end position="132"/>
    </location>
    <ligand>
        <name>ATP</name>
        <dbReference type="ChEBI" id="CHEBI:30616"/>
    </ligand>
</feature>
<dbReference type="NCBIfam" id="TIGR01510">
    <property type="entry name" value="coaD_prev_kdtB"/>
    <property type="match status" value="1"/>
</dbReference>
<feature type="binding site" evidence="9">
    <location>
        <begin position="91"/>
        <end position="93"/>
    </location>
    <ligand>
        <name>ATP</name>
        <dbReference type="ChEBI" id="CHEBI:30616"/>
    </ligand>
</feature>
<dbReference type="EMBL" id="NFLC01000001">
    <property type="protein sequence ID" value="OUQ11824.1"/>
    <property type="molecule type" value="Genomic_DNA"/>
</dbReference>
<dbReference type="PRINTS" id="PR01020">
    <property type="entry name" value="LPSBIOSNTHSS"/>
</dbReference>
<comment type="similarity">
    <text evidence="9">Belongs to the bacterial CoaD family.</text>
</comment>
<keyword evidence="3 9" id="KW-0548">Nucleotidyltransferase</keyword>
<comment type="catalytic activity">
    <reaction evidence="8 9">
        <text>(R)-4'-phosphopantetheine + ATP + H(+) = 3'-dephospho-CoA + diphosphate</text>
        <dbReference type="Rhea" id="RHEA:19801"/>
        <dbReference type="ChEBI" id="CHEBI:15378"/>
        <dbReference type="ChEBI" id="CHEBI:30616"/>
        <dbReference type="ChEBI" id="CHEBI:33019"/>
        <dbReference type="ChEBI" id="CHEBI:57328"/>
        <dbReference type="ChEBI" id="CHEBI:61723"/>
        <dbReference type="EC" id="2.7.7.3"/>
    </reaction>
</comment>
<dbReference type="InterPro" id="IPR004821">
    <property type="entry name" value="Cyt_trans-like"/>
</dbReference>
<keyword evidence="5 9" id="KW-0067">ATP-binding</keyword>
<feature type="binding site" evidence="9">
    <location>
        <position position="90"/>
    </location>
    <ligand>
        <name>substrate</name>
    </ligand>
</feature>
<dbReference type="RefSeq" id="WP_016252124.1">
    <property type="nucleotide sequence ID" value="NZ_CP144490.1"/>
</dbReference>
<comment type="pathway">
    <text evidence="9">Cofactor biosynthesis; coenzyme A biosynthesis; CoA from (R)-pantothenate: step 4/5.</text>
</comment>
<comment type="cofactor">
    <cofactor evidence="9">
        <name>Mg(2+)</name>
        <dbReference type="ChEBI" id="CHEBI:18420"/>
    </cofactor>
</comment>
<dbReference type="CDD" id="cd02163">
    <property type="entry name" value="PPAT"/>
    <property type="match status" value="1"/>
</dbReference>